<dbReference type="HAMAP" id="MF_01481">
    <property type="entry name" value="PSII_Psb27"/>
    <property type="match status" value="1"/>
</dbReference>
<dbReference type="Proteomes" id="UP001055712">
    <property type="component" value="Unassembled WGS sequence"/>
</dbReference>
<gene>
    <name evidence="2" type="ORF">D9Q98_005143</name>
</gene>
<organism evidence="2 3">
    <name type="scientific">Chlorella vulgaris</name>
    <name type="common">Green alga</name>
    <dbReference type="NCBI Taxonomy" id="3077"/>
    <lineage>
        <taxon>Eukaryota</taxon>
        <taxon>Viridiplantae</taxon>
        <taxon>Chlorophyta</taxon>
        <taxon>core chlorophytes</taxon>
        <taxon>Trebouxiophyceae</taxon>
        <taxon>Chlorellales</taxon>
        <taxon>Chlorellaceae</taxon>
        <taxon>Chlorella clade</taxon>
        <taxon>Chlorella</taxon>
    </lineage>
</organism>
<dbReference type="OrthoDB" id="419533at2759"/>
<dbReference type="Gene3D" id="1.20.58.810">
    <property type="entry name" value="Photosystem II Pbs27"/>
    <property type="match status" value="1"/>
</dbReference>
<comment type="caution">
    <text evidence="2">The sequence shown here is derived from an EMBL/GenBank/DDBJ whole genome shotgun (WGS) entry which is preliminary data.</text>
</comment>
<dbReference type="GO" id="GO:0009523">
    <property type="term" value="C:photosystem II"/>
    <property type="evidence" value="ECO:0007669"/>
    <property type="project" value="InterPro"/>
</dbReference>
<protein>
    <submittedName>
        <fullName evidence="2">Uncharacterized protein</fullName>
    </submittedName>
</protein>
<dbReference type="EMBL" id="SIDB01000007">
    <property type="protein sequence ID" value="KAI3430550.1"/>
    <property type="molecule type" value="Genomic_DNA"/>
</dbReference>
<sequence>MQSACAATTSLAASFGKRPTRSSRRSVVVPLAQQQRSEGAVSRREAGLAALAAIAALSAPQPAYALFGFGGEKAAERYEKETLAIITNTRSAALLERNAPGREETMESVRKEINDWVARYRRDTSFSGRPSYGNTYSAVNAVAGHLNSFGPTAPIPKKRLERLVKELDDAEKFLSRNR</sequence>
<evidence type="ECO:0000313" key="3">
    <source>
        <dbReference type="Proteomes" id="UP001055712"/>
    </source>
</evidence>
<evidence type="ECO:0000313" key="2">
    <source>
        <dbReference type="EMBL" id="KAI3430550.1"/>
    </source>
</evidence>
<dbReference type="AlphaFoldDB" id="A0A9D4TNQ8"/>
<evidence type="ECO:0000256" key="1">
    <source>
        <dbReference type="SAM" id="MobiDB-lite"/>
    </source>
</evidence>
<keyword evidence="3" id="KW-1185">Reference proteome</keyword>
<proteinExistence type="inferred from homology"/>
<dbReference type="InterPro" id="IPR025585">
    <property type="entry name" value="PSII_Psb27"/>
</dbReference>
<dbReference type="InterPro" id="IPR038450">
    <property type="entry name" value="PSII_Psb27_sf"/>
</dbReference>
<reference evidence="2" key="1">
    <citation type="journal article" date="2019" name="Plant J.">
        <title>Chlorella vulgaris genome assembly and annotation reveals the molecular basis for metabolic acclimation to high light conditions.</title>
        <authorList>
            <person name="Cecchin M."/>
            <person name="Marcolungo L."/>
            <person name="Rossato M."/>
            <person name="Girolomoni L."/>
            <person name="Cosentino E."/>
            <person name="Cuine S."/>
            <person name="Li-Beisson Y."/>
            <person name="Delledonne M."/>
            <person name="Ballottari M."/>
        </authorList>
    </citation>
    <scope>NUCLEOTIDE SEQUENCE</scope>
    <source>
        <strain evidence="2">211/11P</strain>
    </source>
</reference>
<feature type="region of interest" description="Disordered" evidence="1">
    <location>
        <begin position="15"/>
        <end position="34"/>
    </location>
</feature>
<accession>A0A9D4TNQ8</accession>
<dbReference type="PANTHER" id="PTHR34041:SF1">
    <property type="entry name" value="PHOTOSYSTEM II REPAIR PROTEIN PSB27-H1, CHLOROPLASTIC"/>
    <property type="match status" value="1"/>
</dbReference>
<name>A0A9D4TNQ8_CHLVU</name>
<reference evidence="2" key="2">
    <citation type="submission" date="2020-11" db="EMBL/GenBank/DDBJ databases">
        <authorList>
            <person name="Cecchin M."/>
            <person name="Marcolungo L."/>
            <person name="Rossato M."/>
            <person name="Girolomoni L."/>
            <person name="Cosentino E."/>
            <person name="Cuine S."/>
            <person name="Li-Beisson Y."/>
            <person name="Delledonne M."/>
            <person name="Ballottari M."/>
        </authorList>
    </citation>
    <scope>NUCLEOTIDE SEQUENCE</scope>
    <source>
        <strain evidence="2">211/11P</strain>
        <tissue evidence="2">Whole cell</tissue>
    </source>
</reference>
<dbReference type="GO" id="GO:0009543">
    <property type="term" value="C:chloroplast thylakoid lumen"/>
    <property type="evidence" value="ECO:0007669"/>
    <property type="project" value="TreeGrafter"/>
</dbReference>
<dbReference type="GO" id="GO:0010206">
    <property type="term" value="P:photosystem II repair"/>
    <property type="evidence" value="ECO:0007669"/>
    <property type="project" value="InterPro"/>
</dbReference>
<dbReference type="Pfam" id="PF13326">
    <property type="entry name" value="PSII_Pbs27"/>
    <property type="match status" value="1"/>
</dbReference>
<dbReference type="GO" id="GO:0010207">
    <property type="term" value="P:photosystem II assembly"/>
    <property type="evidence" value="ECO:0007669"/>
    <property type="project" value="InterPro"/>
</dbReference>
<dbReference type="PANTHER" id="PTHR34041">
    <property type="entry name" value="PHOTOSYSTEM II REPAIR PROTEIN PSB27-H1, CHLOROPLASTIC"/>
    <property type="match status" value="1"/>
</dbReference>